<proteinExistence type="predicted"/>
<name>A0A223V3J1_9FLAO</name>
<reference evidence="1 2" key="1">
    <citation type="submission" date="2017-08" db="EMBL/GenBank/DDBJ databases">
        <title>The complete genome sequence of Maribacter sp. B1, isolated from deep-sea sediment.</title>
        <authorList>
            <person name="Wu Y.-H."/>
            <person name="Cheng H."/>
            <person name="Xu X.-W."/>
        </authorList>
    </citation>
    <scope>NUCLEOTIDE SEQUENCE [LARGE SCALE GENOMIC DNA]</scope>
    <source>
        <strain evidence="1 2">B1</strain>
    </source>
</reference>
<accession>A0A223V3J1</accession>
<protein>
    <submittedName>
        <fullName evidence="1">Uncharacterized protein</fullName>
    </submittedName>
</protein>
<dbReference type="EMBL" id="CP022957">
    <property type="protein sequence ID" value="ASV29974.1"/>
    <property type="molecule type" value="Genomic_DNA"/>
</dbReference>
<evidence type="ECO:0000313" key="2">
    <source>
        <dbReference type="Proteomes" id="UP000215244"/>
    </source>
</evidence>
<dbReference type="Proteomes" id="UP000215244">
    <property type="component" value="Chromosome"/>
</dbReference>
<evidence type="ECO:0000313" key="1">
    <source>
        <dbReference type="EMBL" id="ASV29974.1"/>
    </source>
</evidence>
<organism evidence="1 2">
    <name type="scientific">Maribacter cobaltidurans</name>
    <dbReference type="NCBI Taxonomy" id="1178778"/>
    <lineage>
        <taxon>Bacteria</taxon>
        <taxon>Pseudomonadati</taxon>
        <taxon>Bacteroidota</taxon>
        <taxon>Flavobacteriia</taxon>
        <taxon>Flavobacteriales</taxon>
        <taxon>Flavobacteriaceae</taxon>
        <taxon>Maribacter</taxon>
    </lineage>
</organism>
<sequence length="141" mass="16024">MTTKAGYSGTPLAKKLGIKAGYILKVYNSPKPYVEFFMDFPSHVTLAENVRSVSFSRVDFIHIFVKSRLELDTYFAEAKARLKKSGILWVSWPKKSSGMNTELDKFAILEHGLQNGLVDTKVAAIDDDWGGHKFMYRLKDR</sequence>
<keyword evidence="2" id="KW-1185">Reference proteome</keyword>
<dbReference type="RefSeq" id="WP_094996595.1">
    <property type="nucleotide sequence ID" value="NZ_BMJL01000006.1"/>
</dbReference>
<dbReference type="KEGG" id="marb:CJ263_06920"/>
<dbReference type="OrthoDB" id="9800461at2"/>
<dbReference type="AlphaFoldDB" id="A0A223V3J1"/>
<gene>
    <name evidence="1" type="ORF">CJ263_06920</name>
</gene>